<dbReference type="SMART" id="SM00105">
    <property type="entry name" value="ArfGap"/>
    <property type="match status" value="1"/>
</dbReference>
<dbReference type="PRINTS" id="PR00405">
    <property type="entry name" value="REVINTRACTNG"/>
</dbReference>
<accession>A0A8B8EJ78</accession>
<evidence type="ECO:0000256" key="1">
    <source>
        <dbReference type="ARBA" id="ARBA00022723"/>
    </source>
</evidence>
<dbReference type="InterPro" id="IPR002110">
    <property type="entry name" value="Ankyrin_rpt"/>
</dbReference>
<keyword evidence="3 7" id="KW-0863">Zinc-finger</keyword>
<dbReference type="InterPro" id="IPR011993">
    <property type="entry name" value="PH-like_dom_sf"/>
</dbReference>
<dbReference type="InterPro" id="IPR027267">
    <property type="entry name" value="AH/BAR_dom_sf"/>
</dbReference>
<dbReference type="Gene3D" id="1.25.40.20">
    <property type="entry name" value="Ankyrin repeat-containing domain"/>
    <property type="match status" value="1"/>
</dbReference>
<gene>
    <name evidence="13" type="primary">LOC111135176</name>
</gene>
<evidence type="ECO:0000259" key="10">
    <source>
        <dbReference type="PROSITE" id="PS50003"/>
    </source>
</evidence>
<dbReference type="Gene3D" id="1.20.1270.60">
    <property type="entry name" value="Arfaptin homology (AH) domain/BAR domain"/>
    <property type="match status" value="1"/>
</dbReference>
<evidence type="ECO:0000256" key="4">
    <source>
        <dbReference type="ARBA" id="ARBA00022833"/>
    </source>
</evidence>
<dbReference type="FunFam" id="1.20.1270.60:FF:000025">
    <property type="entry name" value="arf-GAP with coiled-coil, ANK repeat and PH domain-containing protein 2"/>
    <property type="match status" value="1"/>
</dbReference>
<feature type="domain" description="Arf-GAP" evidence="11">
    <location>
        <begin position="405"/>
        <end position="527"/>
    </location>
</feature>
<dbReference type="InterPro" id="IPR001164">
    <property type="entry name" value="ArfGAP_dom"/>
</dbReference>
<dbReference type="InterPro" id="IPR001849">
    <property type="entry name" value="PH_domain"/>
</dbReference>
<dbReference type="SMART" id="SM00233">
    <property type="entry name" value="PH"/>
    <property type="match status" value="1"/>
</dbReference>
<feature type="domain" description="PH" evidence="10">
    <location>
        <begin position="263"/>
        <end position="359"/>
    </location>
</feature>
<evidence type="ECO:0000256" key="6">
    <source>
        <dbReference type="PROSITE-ProRule" id="PRU00023"/>
    </source>
</evidence>
<evidence type="ECO:0000259" key="11">
    <source>
        <dbReference type="PROSITE" id="PS50115"/>
    </source>
</evidence>
<dbReference type="RefSeq" id="XP_022340712.1">
    <property type="nucleotide sequence ID" value="XM_022485004.1"/>
</dbReference>
<dbReference type="OrthoDB" id="10070851at2759"/>
<dbReference type="FunFam" id="1.10.220.150:FF:000007">
    <property type="entry name" value="Arf-GAP with coiled-coil, ANK repeat and PH domain-containing protein 2"/>
    <property type="match status" value="1"/>
</dbReference>
<name>A0A8B8EJ78_CRAVI</name>
<evidence type="ECO:0000256" key="2">
    <source>
        <dbReference type="ARBA" id="ARBA00022737"/>
    </source>
</evidence>
<dbReference type="InterPro" id="IPR004148">
    <property type="entry name" value="BAR_dom"/>
</dbReference>
<protein>
    <submittedName>
        <fullName evidence="13">Arf-GAP with coiled-coil, ANK repeat and PH domain-containing protein 2-like isoform X1</fullName>
    </submittedName>
</protein>
<dbReference type="AlphaFoldDB" id="A0A8B8EJ78"/>
<dbReference type="PROSITE" id="PS50297">
    <property type="entry name" value="ANK_REP_REGION"/>
    <property type="match status" value="2"/>
</dbReference>
<dbReference type="SUPFAM" id="SSF48403">
    <property type="entry name" value="Ankyrin repeat"/>
    <property type="match status" value="1"/>
</dbReference>
<dbReference type="Pfam" id="PF00169">
    <property type="entry name" value="PH"/>
    <property type="match status" value="1"/>
</dbReference>
<dbReference type="Proteomes" id="UP000694844">
    <property type="component" value="Chromosome 5"/>
</dbReference>
<keyword evidence="12" id="KW-1185">Reference proteome</keyword>
<keyword evidence="5 6" id="KW-0040">ANK repeat</keyword>
<dbReference type="PANTHER" id="PTHR23180:SF399">
    <property type="entry name" value="BLOWN FUSE, ISOFORM A-RELATED"/>
    <property type="match status" value="1"/>
</dbReference>
<dbReference type="CDD" id="cd13250">
    <property type="entry name" value="PH_ACAP"/>
    <property type="match status" value="1"/>
</dbReference>
<evidence type="ECO:0000313" key="13">
    <source>
        <dbReference type="RefSeq" id="XP_022340712.1"/>
    </source>
</evidence>
<dbReference type="Pfam" id="PF12796">
    <property type="entry name" value="Ank_2"/>
    <property type="match status" value="1"/>
</dbReference>
<dbReference type="PANTHER" id="PTHR23180">
    <property type="entry name" value="CENTAURIN/ARF"/>
    <property type="match status" value="1"/>
</dbReference>
<feature type="region of interest" description="Disordered" evidence="9">
    <location>
        <begin position="370"/>
        <end position="407"/>
    </location>
</feature>
<evidence type="ECO:0000256" key="3">
    <source>
        <dbReference type="ARBA" id="ARBA00022771"/>
    </source>
</evidence>
<dbReference type="InterPro" id="IPR037278">
    <property type="entry name" value="ARFGAP/RecO"/>
</dbReference>
<dbReference type="PROSITE" id="PS50088">
    <property type="entry name" value="ANK_REPEAT"/>
    <property type="match status" value="2"/>
</dbReference>
<dbReference type="KEGG" id="cvn:111135176"/>
<dbReference type="GO" id="GO:0008270">
    <property type="term" value="F:zinc ion binding"/>
    <property type="evidence" value="ECO:0007669"/>
    <property type="project" value="UniProtKB-KW"/>
</dbReference>
<dbReference type="SMART" id="SM00248">
    <property type="entry name" value="ANK"/>
    <property type="match status" value="3"/>
</dbReference>
<dbReference type="SUPFAM" id="SSF103657">
    <property type="entry name" value="BAR/IMD domain-like"/>
    <property type="match status" value="1"/>
</dbReference>
<dbReference type="InterPro" id="IPR045258">
    <property type="entry name" value="ACAP1/2/3-like"/>
</dbReference>
<evidence type="ECO:0000256" key="7">
    <source>
        <dbReference type="PROSITE-ProRule" id="PRU00288"/>
    </source>
</evidence>
<sequence>MKPTIDFKECLKDSPKFRASLESAETDIDVLEARLERLVKLCTIMIETGKSFKRASSDFVTGVRDLATYFKDDNMMSDDTNVSNCLNKFAHEMGEMLKYFNILMDQANRSVCKNLNNFVKEDIKKVKDSQKDFEKASSDLDNAINRNSNVPRTKPQECEEAATMLKAKKSCFAHTTIDHVFQINILNSKKRYEILQTMLSFMHAHSTFFHQGHDLFKEFEPEMKNVATLVENLSAKASQERKEMEERHSLVQQKDLAEVEGEESTWEGYLLKRTSKGFKSWVRRWFSIENNQLLYMKRSGSREYSVMEEDIKLCTVKMVYETDRRFCFEVLSPTRSHILQAESEKDLQFWINNITTAISKAYKAMEHRSHSADVEELTQGNPSIPSSPNLTSTPEAPQKQPSKAKQRMDQLLAIPGNSHCCDCGSPEPRWASINLGVTLCIECSGIHRSFGVHMSKVRSITLDAWDPELFKVMAELGNDVVNRIYEANLNDSEAVKATPDCNRTIRESFIRAKYIDKAFVSKLPGPKASSKVKGWSVKRRPKRSPSRDVTNSQENSEEDSDLTSGIMEAPVEGAVLSVSGNSGRDSDSGLGVSTDVIIFGKEIDSIGHNIELESSEGSDLDDADDTTSTTSWEDMSKLDPNLLLYKATQARNLPVMLEALANRADPNWVNQEEEGRTPLMKAVDTGSLTITEFLLLNGAKVDRRDKLGRTPLHHATIQGHTGQVCQFLKRGADLHAADENGQDPLAIAVNNANADIVTLLRLAKLNEDMKEDGGNPGDETFNDVFKDFTNMASENPEKLKRKENQDQ</sequence>
<dbReference type="SUPFAM" id="SSF50729">
    <property type="entry name" value="PH domain-like"/>
    <property type="match status" value="1"/>
</dbReference>
<evidence type="ECO:0000256" key="5">
    <source>
        <dbReference type="ARBA" id="ARBA00023043"/>
    </source>
</evidence>
<dbReference type="GeneID" id="111135176"/>
<keyword evidence="4" id="KW-0862">Zinc</keyword>
<feature type="repeat" description="ANK" evidence="6">
    <location>
        <begin position="707"/>
        <end position="739"/>
    </location>
</feature>
<reference evidence="13" key="1">
    <citation type="submission" date="2025-08" db="UniProtKB">
        <authorList>
            <consortium name="RefSeq"/>
        </authorList>
    </citation>
    <scope>IDENTIFICATION</scope>
    <source>
        <tissue evidence="13">Whole sample</tissue>
    </source>
</reference>
<dbReference type="PROSITE" id="PS50003">
    <property type="entry name" value="PH_DOMAIN"/>
    <property type="match status" value="1"/>
</dbReference>
<keyword evidence="8" id="KW-0175">Coiled coil</keyword>
<dbReference type="InterPro" id="IPR036770">
    <property type="entry name" value="Ankyrin_rpt-contain_sf"/>
</dbReference>
<feature type="compositionally biased region" description="Polar residues" evidence="9">
    <location>
        <begin position="378"/>
        <end position="403"/>
    </location>
</feature>
<dbReference type="Gene3D" id="1.10.220.150">
    <property type="entry name" value="Arf GTPase activating protein"/>
    <property type="match status" value="1"/>
</dbReference>
<feature type="repeat" description="ANK" evidence="6">
    <location>
        <begin position="674"/>
        <end position="706"/>
    </location>
</feature>
<keyword evidence="1" id="KW-0479">Metal-binding</keyword>
<feature type="coiled-coil region" evidence="8">
    <location>
        <begin position="227"/>
        <end position="254"/>
    </location>
</feature>
<dbReference type="Pfam" id="PF16746">
    <property type="entry name" value="BAR_3"/>
    <property type="match status" value="1"/>
</dbReference>
<dbReference type="PROSITE" id="PS50115">
    <property type="entry name" value="ARFGAP"/>
    <property type="match status" value="1"/>
</dbReference>
<dbReference type="SUPFAM" id="SSF57863">
    <property type="entry name" value="ArfGap/RecO-like zinc finger"/>
    <property type="match status" value="1"/>
</dbReference>
<feature type="region of interest" description="Disordered" evidence="9">
    <location>
        <begin position="525"/>
        <end position="564"/>
    </location>
</feature>
<dbReference type="Gene3D" id="2.30.29.30">
    <property type="entry name" value="Pleckstrin-homology domain (PH domain)/Phosphotyrosine-binding domain (PTB)"/>
    <property type="match status" value="1"/>
</dbReference>
<dbReference type="InterPro" id="IPR038508">
    <property type="entry name" value="ArfGAP_dom_sf"/>
</dbReference>
<evidence type="ECO:0000313" key="12">
    <source>
        <dbReference type="Proteomes" id="UP000694844"/>
    </source>
</evidence>
<evidence type="ECO:0000256" key="9">
    <source>
        <dbReference type="SAM" id="MobiDB-lite"/>
    </source>
</evidence>
<dbReference type="CDD" id="cd08835">
    <property type="entry name" value="ArfGap_ACAP"/>
    <property type="match status" value="1"/>
</dbReference>
<dbReference type="CDD" id="cd07603">
    <property type="entry name" value="BAR_ACAPs"/>
    <property type="match status" value="1"/>
</dbReference>
<keyword evidence="2" id="KW-0677">Repeat</keyword>
<evidence type="ECO:0000256" key="8">
    <source>
        <dbReference type="SAM" id="Coils"/>
    </source>
</evidence>
<organism evidence="12 13">
    <name type="scientific">Crassostrea virginica</name>
    <name type="common">Eastern oyster</name>
    <dbReference type="NCBI Taxonomy" id="6565"/>
    <lineage>
        <taxon>Eukaryota</taxon>
        <taxon>Metazoa</taxon>
        <taxon>Spiralia</taxon>
        <taxon>Lophotrochozoa</taxon>
        <taxon>Mollusca</taxon>
        <taxon>Bivalvia</taxon>
        <taxon>Autobranchia</taxon>
        <taxon>Pteriomorphia</taxon>
        <taxon>Ostreida</taxon>
        <taxon>Ostreoidea</taxon>
        <taxon>Ostreidae</taxon>
        <taxon>Crassostrea</taxon>
    </lineage>
</organism>
<dbReference type="GO" id="GO:0005737">
    <property type="term" value="C:cytoplasm"/>
    <property type="evidence" value="ECO:0007669"/>
    <property type="project" value="InterPro"/>
</dbReference>
<proteinExistence type="predicted"/>
<dbReference type="Pfam" id="PF01412">
    <property type="entry name" value="ArfGap"/>
    <property type="match status" value="1"/>
</dbReference>
<dbReference type="FunFam" id="2.30.29.30:FF:000384">
    <property type="entry name" value="Uncharacterized protein, isoform A"/>
    <property type="match status" value="1"/>
</dbReference>
<dbReference type="GO" id="GO:0005096">
    <property type="term" value="F:GTPase activator activity"/>
    <property type="evidence" value="ECO:0007669"/>
    <property type="project" value="InterPro"/>
</dbReference>
<feature type="compositionally biased region" description="Acidic residues" evidence="9">
    <location>
        <begin position="613"/>
        <end position="625"/>
    </location>
</feature>
<feature type="region of interest" description="Disordered" evidence="9">
    <location>
        <begin position="612"/>
        <end position="633"/>
    </location>
</feature>